<keyword evidence="7" id="KW-1185">Reference proteome</keyword>
<dbReference type="RefSeq" id="WP_206726571.1">
    <property type="nucleotide sequence ID" value="NZ_CP071090.1"/>
</dbReference>
<evidence type="ECO:0000256" key="1">
    <source>
        <dbReference type="ARBA" id="ARBA00023015"/>
    </source>
</evidence>
<evidence type="ECO:0000259" key="5">
    <source>
        <dbReference type="PROSITE" id="PS50977"/>
    </source>
</evidence>
<dbReference type="PROSITE" id="PS50977">
    <property type="entry name" value="HTH_TETR_2"/>
    <property type="match status" value="1"/>
</dbReference>
<dbReference type="InterPro" id="IPR036271">
    <property type="entry name" value="Tet_transcr_reg_TetR-rel_C_sf"/>
</dbReference>
<dbReference type="Pfam" id="PF13305">
    <property type="entry name" value="TetR_C_33"/>
    <property type="match status" value="1"/>
</dbReference>
<dbReference type="EMBL" id="CP071090">
    <property type="protein sequence ID" value="QSQ25011.1"/>
    <property type="molecule type" value="Genomic_DNA"/>
</dbReference>
<sequence>MKKPPARGRDTYHVGNLGPRLLEAARRTLEVSGPTNLSIRAVSKEVGVSPTASYHHFATRAELLGHLAAQGFHELHDALAAIGDTSGRGPGLLERACVVYVDFARRNPALYQLMFGPELAGEDVIAELRTSRTAAFEQVKRILGLVMGPSAKPVEVQRAATGTWSYTHGLASLWIHRVLQLPDNASVEQLVGRTLRGLAQLIDAAMAN</sequence>
<organism evidence="6 7">
    <name type="scientific">Pyxidicoccus parkwayensis</name>
    <dbReference type="NCBI Taxonomy" id="2813578"/>
    <lineage>
        <taxon>Bacteria</taxon>
        <taxon>Pseudomonadati</taxon>
        <taxon>Myxococcota</taxon>
        <taxon>Myxococcia</taxon>
        <taxon>Myxococcales</taxon>
        <taxon>Cystobacterineae</taxon>
        <taxon>Myxococcaceae</taxon>
        <taxon>Pyxidicoccus</taxon>
    </lineage>
</organism>
<dbReference type="InterPro" id="IPR025996">
    <property type="entry name" value="MT1864/Rv1816-like_C"/>
</dbReference>
<dbReference type="PANTHER" id="PTHR30055:SF220">
    <property type="entry name" value="TETR-FAMILY REGULATORY PROTEIN"/>
    <property type="match status" value="1"/>
</dbReference>
<evidence type="ECO:0000256" key="2">
    <source>
        <dbReference type="ARBA" id="ARBA00023125"/>
    </source>
</evidence>
<dbReference type="SUPFAM" id="SSF48498">
    <property type="entry name" value="Tetracyclin repressor-like, C-terminal domain"/>
    <property type="match status" value="1"/>
</dbReference>
<dbReference type="InterPro" id="IPR009057">
    <property type="entry name" value="Homeodomain-like_sf"/>
</dbReference>
<evidence type="ECO:0000256" key="3">
    <source>
        <dbReference type="ARBA" id="ARBA00023163"/>
    </source>
</evidence>
<dbReference type="Pfam" id="PF00440">
    <property type="entry name" value="TetR_N"/>
    <property type="match status" value="1"/>
</dbReference>
<evidence type="ECO:0000313" key="6">
    <source>
        <dbReference type="EMBL" id="QSQ25011.1"/>
    </source>
</evidence>
<proteinExistence type="predicted"/>
<dbReference type="Proteomes" id="UP000662747">
    <property type="component" value="Chromosome"/>
</dbReference>
<gene>
    <name evidence="6" type="ORF">JY651_08790</name>
</gene>
<dbReference type="SUPFAM" id="SSF46689">
    <property type="entry name" value="Homeodomain-like"/>
    <property type="match status" value="1"/>
</dbReference>
<feature type="DNA-binding region" description="H-T-H motif" evidence="4">
    <location>
        <begin position="38"/>
        <end position="57"/>
    </location>
</feature>
<accession>A0ABX7P3I0</accession>
<keyword evidence="2 4" id="KW-0238">DNA-binding</keyword>
<protein>
    <submittedName>
        <fullName evidence="6">TetR/AcrR family transcriptional regulator</fullName>
    </submittedName>
</protein>
<keyword evidence="1" id="KW-0805">Transcription regulation</keyword>
<dbReference type="InterPro" id="IPR050109">
    <property type="entry name" value="HTH-type_TetR-like_transc_reg"/>
</dbReference>
<evidence type="ECO:0000313" key="7">
    <source>
        <dbReference type="Proteomes" id="UP000662747"/>
    </source>
</evidence>
<dbReference type="PANTHER" id="PTHR30055">
    <property type="entry name" value="HTH-TYPE TRANSCRIPTIONAL REGULATOR RUTR"/>
    <property type="match status" value="1"/>
</dbReference>
<feature type="domain" description="HTH tetR-type" evidence="5">
    <location>
        <begin position="15"/>
        <end position="75"/>
    </location>
</feature>
<dbReference type="Gene3D" id="1.10.357.10">
    <property type="entry name" value="Tetracycline Repressor, domain 2"/>
    <property type="match status" value="1"/>
</dbReference>
<keyword evidence="3" id="KW-0804">Transcription</keyword>
<name>A0ABX7P3I0_9BACT</name>
<evidence type="ECO:0000256" key="4">
    <source>
        <dbReference type="PROSITE-ProRule" id="PRU00335"/>
    </source>
</evidence>
<reference evidence="6 7" key="1">
    <citation type="submission" date="2021-02" db="EMBL/GenBank/DDBJ databases">
        <title>De Novo genome assembly of isolated myxobacteria.</title>
        <authorList>
            <person name="Stevens D.C."/>
        </authorList>
    </citation>
    <scope>NUCLEOTIDE SEQUENCE [LARGE SCALE GENOMIC DNA]</scope>
    <source>
        <strain evidence="7">SCPEA02</strain>
    </source>
</reference>
<dbReference type="InterPro" id="IPR001647">
    <property type="entry name" value="HTH_TetR"/>
</dbReference>